<comment type="caution">
    <text evidence="1">The sequence shown here is derived from an EMBL/GenBank/DDBJ whole genome shotgun (WGS) entry which is preliminary data.</text>
</comment>
<accession>A0A5M8FC95</accession>
<reference evidence="1 2" key="1">
    <citation type="submission" date="2019-09" db="EMBL/GenBank/DDBJ databases">
        <title>Whole-genome sequence of the purple sulfur bacterium Thiohalocapsa marina DSM 19078.</title>
        <authorList>
            <person name="Kyndt J.A."/>
            <person name="Meyer T.E."/>
        </authorList>
    </citation>
    <scope>NUCLEOTIDE SEQUENCE [LARGE SCALE GENOMIC DNA]</scope>
    <source>
        <strain evidence="1 2">DSM 19078</strain>
    </source>
</reference>
<dbReference type="Proteomes" id="UP000322981">
    <property type="component" value="Unassembled WGS sequence"/>
</dbReference>
<evidence type="ECO:0000313" key="1">
    <source>
        <dbReference type="EMBL" id="KAA6181510.1"/>
    </source>
</evidence>
<evidence type="ECO:0000313" key="2">
    <source>
        <dbReference type="Proteomes" id="UP000322981"/>
    </source>
</evidence>
<keyword evidence="2" id="KW-1185">Reference proteome</keyword>
<dbReference type="AlphaFoldDB" id="A0A5M8FC95"/>
<feature type="non-terminal residue" evidence="1">
    <location>
        <position position="74"/>
    </location>
</feature>
<organism evidence="1 2">
    <name type="scientific">Thiohalocapsa marina</name>
    <dbReference type="NCBI Taxonomy" id="424902"/>
    <lineage>
        <taxon>Bacteria</taxon>
        <taxon>Pseudomonadati</taxon>
        <taxon>Pseudomonadota</taxon>
        <taxon>Gammaproteobacteria</taxon>
        <taxon>Chromatiales</taxon>
        <taxon>Chromatiaceae</taxon>
        <taxon>Thiohalocapsa</taxon>
    </lineage>
</organism>
<name>A0A5M8FC95_9GAMM</name>
<sequence>MPTRLAPVAEPLPVGAIGALRRLRATGCLQPGQTSSVYTDALSRLADRLHYLNSSGDKTQDTTRFWFDTRANLR</sequence>
<dbReference type="EMBL" id="VWXX01000071">
    <property type="protein sequence ID" value="KAA6181510.1"/>
    <property type="molecule type" value="Genomic_DNA"/>
</dbReference>
<protein>
    <submittedName>
        <fullName evidence="1">Uncharacterized protein</fullName>
    </submittedName>
</protein>
<gene>
    <name evidence="1" type="ORF">F2Q65_19180</name>
</gene>
<proteinExistence type="predicted"/>